<dbReference type="AlphaFoldDB" id="A0A1W1Y4M5"/>
<dbReference type="GO" id="GO:0042597">
    <property type="term" value="C:periplasmic space"/>
    <property type="evidence" value="ECO:0007669"/>
    <property type="project" value="UniProtKB-SubCell"/>
</dbReference>
<evidence type="ECO:0000256" key="7">
    <source>
        <dbReference type="ARBA" id="ARBA00022764"/>
    </source>
</evidence>
<keyword evidence="11" id="KW-0449">Lipoprotein</keyword>
<dbReference type="InterPro" id="IPR029046">
    <property type="entry name" value="LolA/LolB/LppX"/>
</dbReference>
<evidence type="ECO:0000256" key="1">
    <source>
        <dbReference type="ARBA" id="ARBA00004418"/>
    </source>
</evidence>
<dbReference type="CDD" id="cd16325">
    <property type="entry name" value="LolA"/>
    <property type="match status" value="1"/>
</dbReference>
<evidence type="ECO:0000256" key="6">
    <source>
        <dbReference type="ARBA" id="ARBA00022729"/>
    </source>
</evidence>
<gene>
    <name evidence="10" type="primary">lolA</name>
    <name evidence="11" type="ORF">SAMN06296008_101276</name>
</gene>
<evidence type="ECO:0000256" key="9">
    <source>
        <dbReference type="ARBA" id="ARBA00023186"/>
    </source>
</evidence>
<organism evidence="11 12">
    <name type="scientific">Polynucleobacter kasalickyi</name>
    <dbReference type="NCBI Taxonomy" id="1938817"/>
    <lineage>
        <taxon>Bacteria</taxon>
        <taxon>Pseudomonadati</taxon>
        <taxon>Pseudomonadota</taxon>
        <taxon>Betaproteobacteria</taxon>
        <taxon>Burkholderiales</taxon>
        <taxon>Burkholderiaceae</taxon>
        <taxon>Polynucleobacter</taxon>
    </lineage>
</organism>
<dbReference type="STRING" id="1938817.SAMN06296008_101276"/>
<dbReference type="PANTHER" id="PTHR35869">
    <property type="entry name" value="OUTER-MEMBRANE LIPOPROTEIN CARRIER PROTEIN"/>
    <property type="match status" value="1"/>
</dbReference>
<evidence type="ECO:0000313" key="11">
    <source>
        <dbReference type="EMBL" id="SMC30781.1"/>
    </source>
</evidence>
<dbReference type="PANTHER" id="PTHR35869:SF1">
    <property type="entry name" value="OUTER-MEMBRANE LIPOPROTEIN CARRIER PROTEIN"/>
    <property type="match status" value="1"/>
</dbReference>
<proteinExistence type="inferred from homology"/>
<dbReference type="Gene3D" id="2.50.20.10">
    <property type="entry name" value="Lipoprotein localisation LolA/LolB/LppX"/>
    <property type="match status" value="1"/>
</dbReference>
<comment type="subunit">
    <text evidence="3 10">Monomer.</text>
</comment>
<evidence type="ECO:0000256" key="10">
    <source>
        <dbReference type="HAMAP-Rule" id="MF_00240"/>
    </source>
</evidence>
<evidence type="ECO:0000313" key="12">
    <source>
        <dbReference type="Proteomes" id="UP000192708"/>
    </source>
</evidence>
<keyword evidence="5 10" id="KW-0813">Transport</keyword>
<dbReference type="Proteomes" id="UP000192708">
    <property type="component" value="Unassembled WGS sequence"/>
</dbReference>
<dbReference type="GO" id="GO:0044874">
    <property type="term" value="P:lipoprotein localization to outer membrane"/>
    <property type="evidence" value="ECO:0007669"/>
    <property type="project" value="UniProtKB-UniRule"/>
</dbReference>
<dbReference type="InterPro" id="IPR004564">
    <property type="entry name" value="OM_lipoprot_carrier_LolA-like"/>
</dbReference>
<dbReference type="GO" id="GO:0042953">
    <property type="term" value="P:lipoprotein transport"/>
    <property type="evidence" value="ECO:0007669"/>
    <property type="project" value="InterPro"/>
</dbReference>
<dbReference type="RefSeq" id="WP_084282063.1">
    <property type="nucleotide sequence ID" value="NZ_FWXJ01000001.1"/>
</dbReference>
<reference evidence="11 12" key="1">
    <citation type="submission" date="2017-04" db="EMBL/GenBank/DDBJ databases">
        <authorList>
            <person name="Afonso C.L."/>
            <person name="Miller P.J."/>
            <person name="Scott M.A."/>
            <person name="Spackman E."/>
            <person name="Goraichik I."/>
            <person name="Dimitrov K.M."/>
            <person name="Suarez D.L."/>
            <person name="Swayne D.E."/>
        </authorList>
    </citation>
    <scope>NUCLEOTIDE SEQUENCE [LARGE SCALE GENOMIC DNA]</scope>
    <source>
        <strain evidence="11 12">VK13</strain>
    </source>
</reference>
<dbReference type="OrthoDB" id="9787361at2"/>
<dbReference type="EMBL" id="FWXJ01000001">
    <property type="protein sequence ID" value="SMC30781.1"/>
    <property type="molecule type" value="Genomic_DNA"/>
</dbReference>
<dbReference type="HAMAP" id="MF_00240">
    <property type="entry name" value="LolA"/>
    <property type="match status" value="1"/>
</dbReference>
<evidence type="ECO:0000256" key="2">
    <source>
        <dbReference type="ARBA" id="ARBA00007615"/>
    </source>
</evidence>
<keyword evidence="8 10" id="KW-0653">Protein transport</keyword>
<name>A0A1W1Y4M5_9BURK</name>
<accession>A0A1W1Y4M5</accession>
<evidence type="ECO:0000256" key="4">
    <source>
        <dbReference type="ARBA" id="ARBA00014035"/>
    </source>
</evidence>
<feature type="chain" id="PRO_5013413692" description="Outer-membrane lipoprotein carrier protein" evidence="10">
    <location>
        <begin position="24"/>
        <end position="220"/>
    </location>
</feature>
<feature type="signal peptide" evidence="10">
    <location>
        <begin position="1"/>
        <end position="23"/>
    </location>
</feature>
<evidence type="ECO:0000256" key="8">
    <source>
        <dbReference type="ARBA" id="ARBA00022927"/>
    </source>
</evidence>
<sequence length="220" mass="24795" precursor="true">MKKLFQSILLFFSLLLLNTPVQALDGISQLKTFTKTVQSARGEFLQQQIANQLGADNKPKILRQFSGQFNFVRPSKFTWITIKPYEQKLISDGKQLIMWDKDLNQVTYRPAGKALATTPIAILFGTNQLDEFFELMNKGENNGISWVELIPKAAKKGLDDLAFNKIGIGMKDNLPVAMELRDALDNTILLTFSQVKTNLPISNDEFNFSVPPNAEIVKLK</sequence>
<protein>
    <recommendedName>
        <fullName evidence="4 10">Outer-membrane lipoprotein carrier protein</fullName>
    </recommendedName>
</protein>
<dbReference type="SUPFAM" id="SSF89392">
    <property type="entry name" value="Prokaryotic lipoproteins and lipoprotein localization factors"/>
    <property type="match status" value="1"/>
</dbReference>
<keyword evidence="7 10" id="KW-0574">Periplasm</keyword>
<dbReference type="InterPro" id="IPR018323">
    <property type="entry name" value="OM_lipoprot_carrier_LolA_Pbac"/>
</dbReference>
<keyword evidence="6 10" id="KW-0732">Signal</keyword>
<comment type="function">
    <text evidence="10">Participates in the translocation of lipoproteins from the inner membrane to the outer membrane. Only forms a complex with a lipoprotein if the residue after the N-terminal Cys is not an aspartate (The Asp acts as a targeting signal to indicate that the lipoprotein should stay in the inner membrane).</text>
</comment>
<comment type="subcellular location">
    <subcellularLocation>
        <location evidence="1 10">Periplasm</location>
    </subcellularLocation>
</comment>
<evidence type="ECO:0000256" key="3">
    <source>
        <dbReference type="ARBA" id="ARBA00011245"/>
    </source>
</evidence>
<keyword evidence="12" id="KW-1185">Reference proteome</keyword>
<evidence type="ECO:0000256" key="5">
    <source>
        <dbReference type="ARBA" id="ARBA00022448"/>
    </source>
</evidence>
<dbReference type="Pfam" id="PF03548">
    <property type="entry name" value="LolA"/>
    <property type="match status" value="1"/>
</dbReference>
<comment type="similarity">
    <text evidence="2 10">Belongs to the LolA family.</text>
</comment>
<keyword evidence="9 10" id="KW-0143">Chaperone</keyword>